<evidence type="ECO:0000313" key="3">
    <source>
        <dbReference type="EMBL" id="BAC94763.1"/>
    </source>
</evidence>
<evidence type="ECO:0000259" key="2">
    <source>
        <dbReference type="PROSITE" id="PS50234"/>
    </source>
</evidence>
<dbReference type="PROSITE" id="PS50234">
    <property type="entry name" value="VWFA"/>
    <property type="match status" value="1"/>
</dbReference>
<keyword evidence="1" id="KW-0812">Transmembrane</keyword>
<dbReference type="STRING" id="672.VV93_v1c17620"/>
<organism evidence="3 4">
    <name type="scientific">Vibrio vulnificus (strain YJ016)</name>
    <dbReference type="NCBI Taxonomy" id="196600"/>
    <lineage>
        <taxon>Bacteria</taxon>
        <taxon>Pseudomonadati</taxon>
        <taxon>Pseudomonadota</taxon>
        <taxon>Gammaproteobacteria</taxon>
        <taxon>Vibrionales</taxon>
        <taxon>Vibrionaceae</taxon>
        <taxon>Vibrio</taxon>
    </lineage>
</organism>
<protein>
    <recommendedName>
        <fullName evidence="2">VWFA domain-containing protein</fullName>
    </recommendedName>
</protein>
<name>Q7MK11_VIBVY</name>
<keyword evidence="1" id="KW-0472">Membrane</keyword>
<evidence type="ECO:0000256" key="1">
    <source>
        <dbReference type="SAM" id="Phobius"/>
    </source>
</evidence>
<feature type="transmembrane region" description="Helical" evidence="1">
    <location>
        <begin position="21"/>
        <end position="43"/>
    </location>
</feature>
<gene>
    <name evidence="3" type="ordered locus">VV1999</name>
</gene>
<dbReference type="CDD" id="cd00198">
    <property type="entry name" value="vWFA"/>
    <property type="match status" value="1"/>
</dbReference>
<dbReference type="InterPro" id="IPR028087">
    <property type="entry name" value="Tad_N"/>
</dbReference>
<dbReference type="HOGENOM" id="CLU_587856_0_0_6"/>
<feature type="domain" description="VWFA" evidence="2">
    <location>
        <begin position="144"/>
        <end position="470"/>
    </location>
</feature>
<dbReference type="AlphaFoldDB" id="Q7MK11"/>
<reference evidence="3 4" key="1">
    <citation type="journal article" date="2003" name="Genome Res.">
        <title>Comparative genome analysis of Vibrio vulnificus, a marine pathogen.</title>
        <authorList>
            <person name="Chen C.Y."/>
            <person name="Wu K.M."/>
            <person name="Chang Y.C."/>
            <person name="Chang C.H."/>
            <person name="Tsai H.C."/>
            <person name="Liao T.L."/>
            <person name="Liu Y.M."/>
            <person name="Chen H.J."/>
            <person name="Shen A.B."/>
            <person name="Li J.C."/>
            <person name="Su T.L."/>
            <person name="Shao C.P."/>
            <person name="Lee C.T."/>
            <person name="Hor L.I."/>
            <person name="Tsai S.F."/>
        </authorList>
    </citation>
    <scope>NUCLEOTIDE SEQUENCE [LARGE SCALE GENOMIC DNA]</scope>
    <source>
        <strain evidence="3 4">YJ016</strain>
    </source>
</reference>
<evidence type="ECO:0000313" key="4">
    <source>
        <dbReference type="Proteomes" id="UP000002675"/>
    </source>
</evidence>
<dbReference type="KEGG" id="vvy:VV1999"/>
<sequence length="481" mass="54064">MNSNLLLAMRFTKGDNMRKQTGGISVFMLVLLMSMLVFAAWVMDVMRIYSVHNQMANATDAALASAIISEVPESTAVELLHANLTSGAASPYVEEVRLTHLRDEQEESLQVVLDFVPNSLNIAAQESVPIRTNAKAGISSNKAEIVFMLDVSNSMSGEPMNKTKEALLAFADKLYARGNRNQNYVVSIVPASGNVNTGPMEEIYLGSFRRYDHAQVKRENRWSDMFDRASGRTPAVPGRQRNAMCRDLDFEGNNPATLGLRYFRNLEKAPQFASNNSKRIIRPIHKPAVLHFDDGTPLDPPVYPSTNPSNNYRPFHEDKAIFDDIECHVNPIVPFITERRHFESTVQRLVPGMNTNNAEGMVWAMRLLSPYWQGIWDKTRPELPRRYSDETSNKYLVMFSDGNHLIDPAFRDKKMKLICTQLKQPGRGVKVMTVNFGGAASERLMQSCASGPEYYHVASLFSVEKVFEQIAEQVISSSLIE</sequence>
<dbReference type="Gene3D" id="3.40.50.410">
    <property type="entry name" value="von Willebrand factor, type A domain"/>
    <property type="match status" value="2"/>
</dbReference>
<dbReference type="Pfam" id="PF00092">
    <property type="entry name" value="VWA"/>
    <property type="match status" value="1"/>
</dbReference>
<dbReference type="EMBL" id="BA000037">
    <property type="protein sequence ID" value="BAC94763.1"/>
    <property type="molecule type" value="Genomic_DNA"/>
</dbReference>
<dbReference type="SUPFAM" id="SSF53300">
    <property type="entry name" value="vWA-like"/>
    <property type="match status" value="1"/>
</dbReference>
<accession>Q7MK11</accession>
<dbReference type="eggNOG" id="COG2304">
    <property type="taxonomic scope" value="Bacteria"/>
</dbReference>
<dbReference type="InterPro" id="IPR036465">
    <property type="entry name" value="vWFA_dom_sf"/>
</dbReference>
<dbReference type="InterPro" id="IPR002035">
    <property type="entry name" value="VWF_A"/>
</dbReference>
<proteinExistence type="predicted"/>
<keyword evidence="1" id="KW-1133">Transmembrane helix</keyword>
<dbReference type="Pfam" id="PF13400">
    <property type="entry name" value="Tad"/>
    <property type="match status" value="1"/>
</dbReference>
<dbReference type="Proteomes" id="UP000002675">
    <property type="component" value="Chromosome I"/>
</dbReference>